<proteinExistence type="predicted"/>
<reference evidence="1" key="1">
    <citation type="submission" date="2021-07" db="EMBL/GenBank/DDBJ databases">
        <title>Studies on halocins as antimicrobial molecules from haloarchaea.</title>
        <authorList>
            <person name="Kumar S."/>
            <person name="Khare S.K."/>
        </authorList>
    </citation>
    <scope>NUCLEOTIDE SEQUENCE</scope>
    <source>
        <strain evidence="1">NCIM 5678</strain>
    </source>
</reference>
<dbReference type="RefSeq" id="WP_258302979.1">
    <property type="nucleotide sequence ID" value="NZ_CP078063.1"/>
</dbReference>
<accession>A0ABY5RIV7</accession>
<evidence type="ECO:0000313" key="1">
    <source>
        <dbReference type="EMBL" id="UVE51095.1"/>
    </source>
</evidence>
<name>A0ABY5RIV7_HALLR</name>
<sequence>MSSATSPSPTDEANALVARRFPEEVATEGKIEVIDEICAENVVDHSPLGDRRGREELKEQLRKLNEAFGDFSATVEDIVTEGDTVAMRVTLRGTHEGEFMGFEPTGKSFEAGNMVFTRIEDGLIAERWVEPDLLGMFTQLGIVDVDVSEM</sequence>
<dbReference type="PANTHER" id="PTHR38436">
    <property type="entry name" value="POLYKETIDE CYCLASE SNOAL-LIKE DOMAIN"/>
    <property type="match status" value="1"/>
</dbReference>
<dbReference type="Pfam" id="PF07366">
    <property type="entry name" value="SnoaL"/>
    <property type="match status" value="1"/>
</dbReference>
<dbReference type="InterPro" id="IPR009959">
    <property type="entry name" value="Cyclase_SnoaL-like"/>
</dbReference>
<gene>
    <name evidence="1" type="ORF">KU306_04205</name>
</gene>
<evidence type="ECO:0000313" key="2">
    <source>
        <dbReference type="Proteomes" id="UP001058330"/>
    </source>
</evidence>
<dbReference type="GeneID" id="74528072"/>
<keyword evidence="2" id="KW-1185">Reference proteome</keyword>
<dbReference type="Gene3D" id="3.10.450.50">
    <property type="match status" value="1"/>
</dbReference>
<dbReference type="PANTHER" id="PTHR38436:SF1">
    <property type="entry name" value="ESTER CYCLASE"/>
    <property type="match status" value="1"/>
</dbReference>
<dbReference type="Proteomes" id="UP001058330">
    <property type="component" value="Chromosome"/>
</dbReference>
<organism evidence="1 2">
    <name type="scientific">Haloferax larsenii</name>
    <dbReference type="NCBI Taxonomy" id="302484"/>
    <lineage>
        <taxon>Archaea</taxon>
        <taxon>Methanobacteriati</taxon>
        <taxon>Methanobacteriota</taxon>
        <taxon>Stenosarchaea group</taxon>
        <taxon>Halobacteria</taxon>
        <taxon>Halobacteriales</taxon>
        <taxon>Haloferacaceae</taxon>
        <taxon>Haloferax</taxon>
    </lineage>
</organism>
<dbReference type="EMBL" id="CP078063">
    <property type="protein sequence ID" value="UVE51095.1"/>
    <property type="molecule type" value="Genomic_DNA"/>
</dbReference>
<dbReference type="SUPFAM" id="SSF54427">
    <property type="entry name" value="NTF2-like"/>
    <property type="match status" value="1"/>
</dbReference>
<dbReference type="InterPro" id="IPR032710">
    <property type="entry name" value="NTF2-like_dom_sf"/>
</dbReference>
<protein>
    <submittedName>
        <fullName evidence="1">Ester cyclase</fullName>
    </submittedName>
</protein>